<sequence>MADMMILSPGFISVVNDDATRLMLSVVPRVKMISLSDEALMN</sequence>
<organism evidence="1">
    <name type="scientific">bioreactor metagenome</name>
    <dbReference type="NCBI Taxonomy" id="1076179"/>
    <lineage>
        <taxon>unclassified sequences</taxon>
        <taxon>metagenomes</taxon>
        <taxon>ecological metagenomes</taxon>
    </lineage>
</organism>
<accession>A0A645DFL4</accession>
<dbReference type="EMBL" id="VSSQ01035566">
    <property type="protein sequence ID" value="MPM87818.1"/>
    <property type="molecule type" value="Genomic_DNA"/>
</dbReference>
<name>A0A645DFL4_9ZZZZ</name>
<gene>
    <name evidence="1" type="ORF">SDC9_134918</name>
</gene>
<protein>
    <submittedName>
        <fullName evidence="1">Uncharacterized protein</fullName>
    </submittedName>
</protein>
<evidence type="ECO:0000313" key="1">
    <source>
        <dbReference type="EMBL" id="MPM87818.1"/>
    </source>
</evidence>
<dbReference type="AlphaFoldDB" id="A0A645DFL4"/>
<comment type="caution">
    <text evidence="1">The sequence shown here is derived from an EMBL/GenBank/DDBJ whole genome shotgun (WGS) entry which is preliminary data.</text>
</comment>
<proteinExistence type="predicted"/>
<reference evidence="1" key="1">
    <citation type="submission" date="2019-08" db="EMBL/GenBank/DDBJ databases">
        <authorList>
            <person name="Kucharzyk K."/>
            <person name="Murdoch R.W."/>
            <person name="Higgins S."/>
            <person name="Loffler F."/>
        </authorList>
    </citation>
    <scope>NUCLEOTIDE SEQUENCE</scope>
</reference>